<accession>X1MFM1</accession>
<comment type="caution">
    <text evidence="2">The sequence shown here is derived from an EMBL/GenBank/DDBJ whole genome shotgun (WGS) entry which is preliminary data.</text>
</comment>
<dbReference type="Pfam" id="PF13239">
    <property type="entry name" value="2TM"/>
    <property type="match status" value="1"/>
</dbReference>
<reference evidence="2" key="1">
    <citation type="journal article" date="2014" name="Front. Microbiol.">
        <title>High frequency of phylogenetically diverse reductive dehalogenase-homologous genes in deep subseafloor sedimentary metagenomes.</title>
        <authorList>
            <person name="Kawai M."/>
            <person name="Futagami T."/>
            <person name="Toyoda A."/>
            <person name="Takaki Y."/>
            <person name="Nishi S."/>
            <person name="Hori S."/>
            <person name="Arai W."/>
            <person name="Tsubouchi T."/>
            <person name="Morono Y."/>
            <person name="Uchiyama I."/>
            <person name="Ito T."/>
            <person name="Fujiyama A."/>
            <person name="Inagaki F."/>
            <person name="Takami H."/>
        </authorList>
    </citation>
    <scope>NUCLEOTIDE SEQUENCE</scope>
    <source>
        <strain evidence="2">Expedition CK06-06</strain>
    </source>
</reference>
<dbReference type="InterPro" id="IPR025698">
    <property type="entry name" value="2TM_dom"/>
</dbReference>
<dbReference type="AlphaFoldDB" id="X1MFM1"/>
<proteinExistence type="predicted"/>
<protein>
    <recommendedName>
        <fullName evidence="1">2TM domain-containing protein</fullName>
    </recommendedName>
</protein>
<organism evidence="2">
    <name type="scientific">marine sediment metagenome</name>
    <dbReference type="NCBI Taxonomy" id="412755"/>
    <lineage>
        <taxon>unclassified sequences</taxon>
        <taxon>metagenomes</taxon>
        <taxon>ecological metagenomes</taxon>
    </lineage>
</organism>
<evidence type="ECO:0000313" key="2">
    <source>
        <dbReference type="EMBL" id="GAI05174.1"/>
    </source>
</evidence>
<gene>
    <name evidence="2" type="ORF">S06H3_21375</name>
</gene>
<sequence>VALIWGVLVIAHAVKVFAFGGLNSKKWEEDKIKEILDKEK</sequence>
<dbReference type="EMBL" id="BARV01011218">
    <property type="protein sequence ID" value="GAI05174.1"/>
    <property type="molecule type" value="Genomic_DNA"/>
</dbReference>
<feature type="non-terminal residue" evidence="2">
    <location>
        <position position="1"/>
    </location>
</feature>
<name>X1MFM1_9ZZZZ</name>
<evidence type="ECO:0000259" key="1">
    <source>
        <dbReference type="Pfam" id="PF13239"/>
    </source>
</evidence>
<feature type="domain" description="2TM" evidence="1">
    <location>
        <begin position="1"/>
        <end position="36"/>
    </location>
</feature>